<sequence>MLHGFVTSRTCWIWVRPNSGISGMFLCSKRLTKNKAVQCNRMTQQTEKNSSWNLRISPENRTHMFLADVCTPSSFGDKNNSGNTVGQQGSTPEGKQRKHIPGSKTSLQSVC</sequence>
<keyword evidence="3" id="KW-1185">Reference proteome</keyword>
<accession>A0ABV0Q3U8</accession>
<organism evidence="2 3">
    <name type="scientific">Xenoophorus captivus</name>
    <dbReference type="NCBI Taxonomy" id="1517983"/>
    <lineage>
        <taxon>Eukaryota</taxon>
        <taxon>Metazoa</taxon>
        <taxon>Chordata</taxon>
        <taxon>Craniata</taxon>
        <taxon>Vertebrata</taxon>
        <taxon>Euteleostomi</taxon>
        <taxon>Actinopterygii</taxon>
        <taxon>Neopterygii</taxon>
        <taxon>Teleostei</taxon>
        <taxon>Neoteleostei</taxon>
        <taxon>Acanthomorphata</taxon>
        <taxon>Ovalentaria</taxon>
        <taxon>Atherinomorphae</taxon>
        <taxon>Cyprinodontiformes</taxon>
        <taxon>Goodeidae</taxon>
        <taxon>Xenoophorus</taxon>
    </lineage>
</organism>
<dbReference type="Proteomes" id="UP001434883">
    <property type="component" value="Unassembled WGS sequence"/>
</dbReference>
<reference evidence="2 3" key="1">
    <citation type="submission" date="2021-06" db="EMBL/GenBank/DDBJ databases">
        <authorList>
            <person name="Palmer J.M."/>
        </authorList>
    </citation>
    <scope>NUCLEOTIDE SEQUENCE [LARGE SCALE GENOMIC DNA]</scope>
    <source>
        <strain evidence="2 3">XC_2019</strain>
        <tissue evidence="2">Muscle</tissue>
    </source>
</reference>
<evidence type="ECO:0000313" key="2">
    <source>
        <dbReference type="EMBL" id="MEQ2190450.1"/>
    </source>
</evidence>
<evidence type="ECO:0000313" key="3">
    <source>
        <dbReference type="Proteomes" id="UP001434883"/>
    </source>
</evidence>
<feature type="compositionally biased region" description="Polar residues" evidence="1">
    <location>
        <begin position="73"/>
        <end position="93"/>
    </location>
</feature>
<proteinExistence type="predicted"/>
<dbReference type="EMBL" id="JAHRIN010000039">
    <property type="protein sequence ID" value="MEQ2190450.1"/>
    <property type="molecule type" value="Genomic_DNA"/>
</dbReference>
<evidence type="ECO:0000256" key="1">
    <source>
        <dbReference type="SAM" id="MobiDB-lite"/>
    </source>
</evidence>
<feature type="region of interest" description="Disordered" evidence="1">
    <location>
        <begin position="73"/>
        <end position="111"/>
    </location>
</feature>
<protein>
    <submittedName>
        <fullName evidence="2">Uncharacterized protein</fullName>
    </submittedName>
</protein>
<comment type="caution">
    <text evidence="2">The sequence shown here is derived from an EMBL/GenBank/DDBJ whole genome shotgun (WGS) entry which is preliminary data.</text>
</comment>
<gene>
    <name evidence="2" type="ORF">XENOCAPTIV_019183</name>
</gene>
<name>A0ABV0Q3U8_9TELE</name>